<proteinExistence type="predicted"/>
<protein>
    <submittedName>
        <fullName evidence="1">Uncharacterized protein</fullName>
    </submittedName>
</protein>
<accession>A0A0F9CY09</accession>
<dbReference type="EMBL" id="LAZR01044408">
    <property type="protein sequence ID" value="KKL04723.1"/>
    <property type="molecule type" value="Genomic_DNA"/>
</dbReference>
<organism evidence="1">
    <name type="scientific">marine sediment metagenome</name>
    <dbReference type="NCBI Taxonomy" id="412755"/>
    <lineage>
        <taxon>unclassified sequences</taxon>
        <taxon>metagenomes</taxon>
        <taxon>ecological metagenomes</taxon>
    </lineage>
</organism>
<reference evidence="1" key="1">
    <citation type="journal article" date="2015" name="Nature">
        <title>Complex archaea that bridge the gap between prokaryotes and eukaryotes.</title>
        <authorList>
            <person name="Spang A."/>
            <person name="Saw J.H."/>
            <person name="Jorgensen S.L."/>
            <person name="Zaremba-Niedzwiedzka K."/>
            <person name="Martijn J."/>
            <person name="Lind A.E."/>
            <person name="van Eijk R."/>
            <person name="Schleper C."/>
            <person name="Guy L."/>
            <person name="Ettema T.J."/>
        </authorList>
    </citation>
    <scope>NUCLEOTIDE SEQUENCE</scope>
</reference>
<gene>
    <name evidence="1" type="ORF">LCGC14_2613260</name>
</gene>
<name>A0A0F9CY09_9ZZZZ</name>
<sequence>MLKKLIRKLIKFEASECSNRGKLLAVATCINCGQGMCRWCAPMDGSKYCPNCKVWWKRWLLKLSTKDLLAELHDLLIERAAAEED</sequence>
<evidence type="ECO:0000313" key="1">
    <source>
        <dbReference type="EMBL" id="KKL04723.1"/>
    </source>
</evidence>
<dbReference type="AlphaFoldDB" id="A0A0F9CY09"/>
<comment type="caution">
    <text evidence="1">The sequence shown here is derived from an EMBL/GenBank/DDBJ whole genome shotgun (WGS) entry which is preliminary data.</text>
</comment>